<dbReference type="InterPro" id="IPR050473">
    <property type="entry name" value="A2M/Complement_sys"/>
</dbReference>
<dbReference type="Gene3D" id="1.50.10.20">
    <property type="match status" value="1"/>
</dbReference>
<dbReference type="InterPro" id="IPR008930">
    <property type="entry name" value="Terpenoid_cyclase/PrenylTrfase"/>
</dbReference>
<organism evidence="2 3">
    <name type="scientific">Ranitomeya imitator</name>
    <name type="common">mimic poison frog</name>
    <dbReference type="NCBI Taxonomy" id="111125"/>
    <lineage>
        <taxon>Eukaryota</taxon>
        <taxon>Metazoa</taxon>
        <taxon>Chordata</taxon>
        <taxon>Craniata</taxon>
        <taxon>Vertebrata</taxon>
        <taxon>Euteleostomi</taxon>
        <taxon>Amphibia</taxon>
        <taxon>Batrachia</taxon>
        <taxon>Anura</taxon>
        <taxon>Neobatrachia</taxon>
        <taxon>Hyloidea</taxon>
        <taxon>Dendrobatidae</taxon>
        <taxon>Dendrobatinae</taxon>
        <taxon>Ranitomeya</taxon>
    </lineage>
</organism>
<dbReference type="Pfam" id="PF07678">
    <property type="entry name" value="TED_complement"/>
    <property type="match status" value="1"/>
</dbReference>
<comment type="caution">
    <text evidence="2">The sequence shown here is derived from an EMBL/GenBank/DDBJ whole genome shotgun (WGS) entry which is preliminary data.</text>
</comment>
<proteinExistence type="predicted"/>
<name>A0ABN9LAK0_9NEOB</name>
<evidence type="ECO:0000259" key="1">
    <source>
        <dbReference type="Pfam" id="PF07678"/>
    </source>
</evidence>
<sequence length="70" mass="7471">MAADPDVTQESLTKMAKVSMGLARQKNSHGGFVATSDTVVAIQALTAYAKLLYTPNSQQTVVVRKDQSSD</sequence>
<dbReference type="EMBL" id="CAUEEQ010011104">
    <property type="protein sequence ID" value="CAJ0935153.1"/>
    <property type="molecule type" value="Genomic_DNA"/>
</dbReference>
<dbReference type="InterPro" id="IPR011626">
    <property type="entry name" value="Alpha-macroglobulin_TED"/>
</dbReference>
<dbReference type="PANTHER" id="PTHR11412">
    <property type="entry name" value="MACROGLOBULIN / COMPLEMENT"/>
    <property type="match status" value="1"/>
</dbReference>
<dbReference type="SUPFAM" id="SSF48239">
    <property type="entry name" value="Terpenoid cyclases/Protein prenyltransferases"/>
    <property type="match status" value="1"/>
</dbReference>
<dbReference type="PANTHER" id="PTHR11412:SF173">
    <property type="entry name" value="OVOSTATIN"/>
    <property type="match status" value="1"/>
</dbReference>
<dbReference type="Proteomes" id="UP001176940">
    <property type="component" value="Unassembled WGS sequence"/>
</dbReference>
<accession>A0ABN9LAK0</accession>
<feature type="domain" description="Alpha-macroglobulin-like TED" evidence="1">
    <location>
        <begin position="7"/>
        <end position="48"/>
    </location>
</feature>
<keyword evidence="3" id="KW-1185">Reference proteome</keyword>
<evidence type="ECO:0000313" key="3">
    <source>
        <dbReference type="Proteomes" id="UP001176940"/>
    </source>
</evidence>
<evidence type="ECO:0000313" key="2">
    <source>
        <dbReference type="EMBL" id="CAJ0935153.1"/>
    </source>
</evidence>
<reference evidence="2" key="1">
    <citation type="submission" date="2023-07" db="EMBL/GenBank/DDBJ databases">
        <authorList>
            <person name="Stuckert A."/>
        </authorList>
    </citation>
    <scope>NUCLEOTIDE SEQUENCE</scope>
</reference>
<protein>
    <recommendedName>
        <fullName evidence="1">Alpha-macroglobulin-like TED domain-containing protein</fullName>
    </recommendedName>
</protein>
<gene>
    <name evidence="2" type="ORF">RIMI_LOCUS6244450</name>
</gene>